<dbReference type="AlphaFoldDB" id="A0A6G5A342"/>
<sequence length="81" mass="9214">MCRQPSFLHVLSAEVAVATTTSLAMSAVHRCFVRSSGKMYLQYQHSVLPLLKPHKTNYNSALYTCHQTFTNKVLQQTTFSY</sequence>
<dbReference type="EMBL" id="GIKN01002307">
    <property type="protein sequence ID" value="NIE44580.1"/>
    <property type="molecule type" value="Transcribed_RNA"/>
</dbReference>
<organism evidence="1">
    <name type="scientific">Rhipicephalus microplus</name>
    <name type="common">Cattle tick</name>
    <name type="synonym">Boophilus microplus</name>
    <dbReference type="NCBI Taxonomy" id="6941"/>
    <lineage>
        <taxon>Eukaryota</taxon>
        <taxon>Metazoa</taxon>
        <taxon>Ecdysozoa</taxon>
        <taxon>Arthropoda</taxon>
        <taxon>Chelicerata</taxon>
        <taxon>Arachnida</taxon>
        <taxon>Acari</taxon>
        <taxon>Parasitiformes</taxon>
        <taxon>Ixodida</taxon>
        <taxon>Ixodoidea</taxon>
        <taxon>Ixodidae</taxon>
        <taxon>Rhipicephalinae</taxon>
        <taxon>Rhipicephalus</taxon>
        <taxon>Boophilus</taxon>
    </lineage>
</organism>
<evidence type="ECO:0000313" key="1">
    <source>
        <dbReference type="EMBL" id="NIE44580.1"/>
    </source>
</evidence>
<name>A0A6G5A342_RHIMP</name>
<proteinExistence type="predicted"/>
<accession>A0A6G5A342</accession>
<reference evidence="1" key="1">
    <citation type="submission" date="2020-03" db="EMBL/GenBank/DDBJ databases">
        <title>A transcriptome and proteome of the tick Rhipicephalus microplus shaped by the genetic composition of its hosts and developmental stage.</title>
        <authorList>
            <person name="Garcia G.R."/>
            <person name="Ribeiro J.M.C."/>
            <person name="Maruyama S.R."/>
            <person name="Gardinasse L.G."/>
            <person name="Nelson K."/>
            <person name="Ferreira B.R."/>
            <person name="Andrade T.G."/>
            <person name="Santos I.K.F.M."/>
        </authorList>
    </citation>
    <scope>NUCLEOTIDE SEQUENCE</scope>
    <source>
        <strain evidence="1">NSGR</strain>
        <tissue evidence="1">Salivary glands</tissue>
    </source>
</reference>
<protein>
    <submittedName>
        <fullName evidence="1">Putative secreted protein</fullName>
    </submittedName>
</protein>